<dbReference type="KEGG" id="ptan:CRYO30217_00538"/>
<feature type="domain" description="DUF7793" evidence="1">
    <location>
        <begin position="21"/>
        <end position="128"/>
    </location>
</feature>
<evidence type="ECO:0000313" key="2">
    <source>
        <dbReference type="EMBL" id="CAG5077996.1"/>
    </source>
</evidence>
<proteinExistence type="predicted"/>
<dbReference type="Pfam" id="PF25056">
    <property type="entry name" value="DUF7793"/>
    <property type="match status" value="1"/>
</dbReference>
<evidence type="ECO:0000313" key="3">
    <source>
        <dbReference type="Proteomes" id="UP000683507"/>
    </source>
</evidence>
<sequence length="141" mass="16533">MQDFNVEIEKSFKNITMRLYDNEVMNVIFHDNCYIDIRDIEEVMIWMKDVANGRMFVNLMEGGYNTDLAPEVREFSASSEENKYTIADAIVISSQAHDIVSNFYVKFNKPVKPTKIFTDRSKAIEWLLEEQRKFRSAQKAS</sequence>
<dbReference type="Proteomes" id="UP000683507">
    <property type="component" value="Chromosome"/>
</dbReference>
<reference evidence="2" key="1">
    <citation type="submission" date="2021-04" db="EMBL/GenBank/DDBJ databases">
        <authorList>
            <person name="Rodrigo-Torres L."/>
            <person name="Arahal R. D."/>
            <person name="Lucena T."/>
        </authorList>
    </citation>
    <scope>NUCLEOTIDE SEQUENCE</scope>
    <source>
        <strain evidence="2">AS29M-1</strain>
    </source>
</reference>
<dbReference type="EMBL" id="OU015584">
    <property type="protein sequence ID" value="CAG5077996.1"/>
    <property type="molecule type" value="Genomic_DNA"/>
</dbReference>
<organism evidence="2 3">
    <name type="scientific">Parvicella tangerina</name>
    <dbReference type="NCBI Taxonomy" id="2829795"/>
    <lineage>
        <taxon>Bacteria</taxon>
        <taxon>Pseudomonadati</taxon>
        <taxon>Bacteroidota</taxon>
        <taxon>Flavobacteriia</taxon>
        <taxon>Flavobacteriales</taxon>
        <taxon>Parvicellaceae</taxon>
        <taxon>Parvicella</taxon>
    </lineage>
</organism>
<gene>
    <name evidence="2" type="ORF">CRYO30217_00538</name>
</gene>
<accession>A0A916NQ08</accession>
<dbReference type="Gene3D" id="3.40.970.30">
    <property type="entry name" value="yp_829618.1 like domains"/>
    <property type="match status" value="1"/>
</dbReference>
<dbReference type="InterPro" id="IPR056695">
    <property type="entry name" value="DUF7793"/>
</dbReference>
<dbReference type="AlphaFoldDB" id="A0A916NQ08"/>
<protein>
    <recommendedName>
        <fullName evidence="1">DUF7793 domain-containing protein</fullName>
    </recommendedName>
</protein>
<evidence type="ECO:0000259" key="1">
    <source>
        <dbReference type="Pfam" id="PF25056"/>
    </source>
</evidence>
<name>A0A916NQ08_9FLAO</name>
<keyword evidence="3" id="KW-1185">Reference proteome</keyword>